<dbReference type="CDD" id="cd10931">
    <property type="entry name" value="CE4_u7"/>
    <property type="match status" value="1"/>
</dbReference>
<keyword evidence="3" id="KW-1185">Reference proteome</keyword>
<dbReference type="InterPro" id="IPR054297">
    <property type="entry name" value="DUF7033"/>
</dbReference>
<evidence type="ECO:0000313" key="3">
    <source>
        <dbReference type="Proteomes" id="UP001501207"/>
    </source>
</evidence>
<dbReference type="InterPro" id="IPR011330">
    <property type="entry name" value="Glyco_hydro/deAcase_b/a-brl"/>
</dbReference>
<accession>A0ABP8FVA3</accession>
<dbReference type="Pfam" id="PF23019">
    <property type="entry name" value="DUF7033"/>
    <property type="match status" value="1"/>
</dbReference>
<comment type="caution">
    <text evidence="2">The sequence shown here is derived from an EMBL/GenBank/DDBJ whole genome shotgun (WGS) entry which is preliminary data.</text>
</comment>
<reference evidence="3" key="1">
    <citation type="journal article" date="2019" name="Int. J. Syst. Evol. Microbiol.">
        <title>The Global Catalogue of Microorganisms (GCM) 10K type strain sequencing project: providing services to taxonomists for standard genome sequencing and annotation.</title>
        <authorList>
            <consortium name="The Broad Institute Genomics Platform"/>
            <consortium name="The Broad Institute Genome Sequencing Center for Infectious Disease"/>
            <person name="Wu L."/>
            <person name="Ma J."/>
        </authorList>
    </citation>
    <scope>NUCLEOTIDE SEQUENCE [LARGE SCALE GENOMIC DNA]</scope>
    <source>
        <strain evidence="3">JCM 17664</strain>
    </source>
</reference>
<evidence type="ECO:0000313" key="2">
    <source>
        <dbReference type="EMBL" id="GAA4311577.1"/>
    </source>
</evidence>
<proteinExistence type="predicted"/>
<gene>
    <name evidence="2" type="ORF">GCM10023143_20760</name>
</gene>
<evidence type="ECO:0000259" key="1">
    <source>
        <dbReference type="Pfam" id="PF23019"/>
    </source>
</evidence>
<organism evidence="2 3">
    <name type="scientific">Compostibacter hankyongensis</name>
    <dbReference type="NCBI Taxonomy" id="1007089"/>
    <lineage>
        <taxon>Bacteria</taxon>
        <taxon>Pseudomonadati</taxon>
        <taxon>Bacteroidota</taxon>
        <taxon>Chitinophagia</taxon>
        <taxon>Chitinophagales</taxon>
        <taxon>Chitinophagaceae</taxon>
        <taxon>Compostibacter</taxon>
    </lineage>
</organism>
<dbReference type="RefSeq" id="WP_344978938.1">
    <property type="nucleotide sequence ID" value="NZ_BAABFN010000004.1"/>
</dbReference>
<protein>
    <submittedName>
        <fullName evidence="2">Polysaccharide deacetylase family protein</fullName>
    </submittedName>
</protein>
<name>A0ABP8FVA3_9BACT</name>
<sequence length="461" mass="53815">MITIRTNNKCSAEKQYILDVIFTEFLGINFHVRFENKLSGQTIYELPNGKKLINTDIFFEQAESQWLSKRTLPETPLKILSIKDSSLPFKLPFSDISVIYGEPHITFSDPDTIYSKVDFWGSMFFMLSRYEEAISPDKDSHGRFPANASIAYKNNFLCRPIVNEYLELLWKVLQFLDQKLRRKERKFKNVLTCDVDWPYNPVNHNYKLFLKKTAKNIIKDKSIQKTWETAFEFIKVRMYGWKADSYNTFSYLMQLAEKEKMDLVFYFICDHSAAGIDGNYSINDKLISNLISEINQRGHQIGVHFSYNTYLDGKQINKEVGIFKDKLGLLGIKQDITGSRQHYLRYKTSETIAHLNNAGLSYDSTLSFAEHAGFRSGVCYEYSMYDLSKRRKLCIKERPLIAMECSVISKKYMNLGYSEEALKTFQLLKKQCALYQGNFILLWHNSFLRPNDKALLEAIFN</sequence>
<dbReference type="EMBL" id="BAABFN010000004">
    <property type="protein sequence ID" value="GAA4311577.1"/>
    <property type="molecule type" value="Genomic_DNA"/>
</dbReference>
<dbReference type="Proteomes" id="UP001501207">
    <property type="component" value="Unassembled WGS sequence"/>
</dbReference>
<dbReference type="SUPFAM" id="SSF88713">
    <property type="entry name" value="Glycoside hydrolase/deacetylase"/>
    <property type="match status" value="1"/>
</dbReference>
<feature type="domain" description="DUF7033" evidence="1">
    <location>
        <begin position="116"/>
        <end position="200"/>
    </location>
</feature>
<dbReference type="Gene3D" id="3.20.20.370">
    <property type="entry name" value="Glycoside hydrolase/deacetylase"/>
    <property type="match status" value="1"/>
</dbReference>